<reference evidence="7 8" key="1">
    <citation type="submission" date="2024-08" db="EMBL/GenBank/DDBJ databases">
        <title>The draft genome of Apodemus speciosus.</title>
        <authorList>
            <person name="Nabeshima K."/>
            <person name="Suzuki S."/>
            <person name="Onuma M."/>
        </authorList>
    </citation>
    <scope>NUCLEOTIDE SEQUENCE [LARGE SCALE GENOMIC DNA]</scope>
    <source>
        <strain evidence="7">IB14-021</strain>
    </source>
</reference>
<dbReference type="InterPro" id="IPR024607">
    <property type="entry name" value="Sulfatase_CS"/>
</dbReference>
<evidence type="ECO:0000256" key="2">
    <source>
        <dbReference type="ARBA" id="ARBA00008779"/>
    </source>
</evidence>
<feature type="domain" description="Sulfatase N-terminal" evidence="6">
    <location>
        <begin position="309"/>
        <end position="418"/>
    </location>
</feature>
<keyword evidence="5" id="KW-0106">Calcium</keyword>
<name>A0ABQ0FH83_APOSI</name>
<evidence type="ECO:0000256" key="3">
    <source>
        <dbReference type="ARBA" id="ARBA00022723"/>
    </source>
</evidence>
<dbReference type="PANTHER" id="PTHR42693:SF48">
    <property type="entry name" value="ARYLSULFATASE L"/>
    <property type="match status" value="1"/>
</dbReference>
<gene>
    <name evidence="7" type="ORF">APTSU1_001381800</name>
</gene>
<dbReference type="Pfam" id="PF00884">
    <property type="entry name" value="Sulfatase"/>
    <property type="match status" value="2"/>
</dbReference>
<proteinExistence type="inferred from homology"/>
<evidence type="ECO:0000313" key="7">
    <source>
        <dbReference type="EMBL" id="GAB1298582.1"/>
    </source>
</evidence>
<evidence type="ECO:0000256" key="1">
    <source>
        <dbReference type="ARBA" id="ARBA00001913"/>
    </source>
</evidence>
<dbReference type="Pfam" id="PF14707">
    <property type="entry name" value="Sulfatase_C"/>
    <property type="match status" value="1"/>
</dbReference>
<protein>
    <submittedName>
        <fullName evidence="7">Steryl-sulfatase</fullName>
    </submittedName>
</protein>
<keyword evidence="4" id="KW-0378">Hydrolase</keyword>
<evidence type="ECO:0000256" key="5">
    <source>
        <dbReference type="ARBA" id="ARBA00022837"/>
    </source>
</evidence>
<dbReference type="InterPro" id="IPR000917">
    <property type="entry name" value="Sulfatase_N"/>
</dbReference>
<feature type="domain" description="Sulfatase N-terminal" evidence="6">
    <location>
        <begin position="59"/>
        <end position="195"/>
    </location>
</feature>
<dbReference type="InterPro" id="IPR017850">
    <property type="entry name" value="Alkaline_phosphatase_core_sf"/>
</dbReference>
<dbReference type="InterPro" id="IPR050738">
    <property type="entry name" value="Sulfatase"/>
</dbReference>
<evidence type="ECO:0000256" key="4">
    <source>
        <dbReference type="ARBA" id="ARBA00022801"/>
    </source>
</evidence>
<keyword evidence="8" id="KW-1185">Reference proteome</keyword>
<comment type="cofactor">
    <cofactor evidence="1">
        <name>Ca(2+)</name>
        <dbReference type="ChEBI" id="CHEBI:29108"/>
    </cofactor>
</comment>
<dbReference type="Gene3D" id="3.40.720.10">
    <property type="entry name" value="Alkaline Phosphatase, subunit A"/>
    <property type="match status" value="2"/>
</dbReference>
<dbReference type="PROSITE" id="PS00523">
    <property type="entry name" value="SULFATASE_1"/>
    <property type="match status" value="1"/>
</dbReference>
<comment type="similarity">
    <text evidence="2">Belongs to the sulfatase family.</text>
</comment>
<dbReference type="PROSITE" id="PS00149">
    <property type="entry name" value="SULFATASE_2"/>
    <property type="match status" value="1"/>
</dbReference>
<dbReference type="SUPFAM" id="SSF53649">
    <property type="entry name" value="Alkaline phosphatase-like"/>
    <property type="match status" value="1"/>
</dbReference>
<evidence type="ECO:0000259" key="6">
    <source>
        <dbReference type="Pfam" id="PF00884"/>
    </source>
</evidence>
<comment type="caution">
    <text evidence="7">The sequence shown here is derived from an EMBL/GenBank/DDBJ whole genome shotgun (WGS) entry which is preliminary data.</text>
</comment>
<sequence length="600" mass="64281">MSSCSHRSLGCDDITKGPPQPILVLPSTPLLSLSPAALLCVLQGLQLLAASLLLPPPRPNFLIIMADDLGFGDLGCYGNTSLRTPNIDRLAEDGVRLTQHLAAASICTPSRAAFLTGRYPVRSGMVSPQGPRVLQWAAGAAGLPPDEVTFARVLQERGYTTGLVGKWHLGLSCSTRSDLCHHPLRHGFGHFLGLPLGMMGDCAGAEPSEKRARLERGLRRAGQGLAAMAAIVGSMTLAWCRRWVWWAALALGMAAATLEVGSRVVGGAVARLDCFLMRGANVTQQPLRLGHVTPLLLGEAEDFLQRGRSAHRRYGDNVEEMDWVVGRLLAALERGGVANRTLVHFTSDNGGWLEARAGDEQLGGWNGGFRGGKGAGGWEGGVRVPGIFRFPGVLPRGSVLTEPTSLMDIFPTVMRLGGGVLPEDRVIDGRDLLPLLRGETPRSAHDFLFHYCGDVLHAARWVQRESGKLWKAHFVTPVEDPPGSGSCVGSPGSQDARVCECAGAGVTVHDPPLLFELTSDPGETRPLTRHKEPSFDTVLQALRLGVARHRETLGPRPSEVDGALDLWHPWLQPCCGSTCSCDLEGGAGDMDLEPQGRDFL</sequence>
<evidence type="ECO:0000313" key="8">
    <source>
        <dbReference type="Proteomes" id="UP001623349"/>
    </source>
</evidence>
<organism evidence="7 8">
    <name type="scientific">Apodemus speciosus</name>
    <name type="common">Large Japanese field mouse</name>
    <dbReference type="NCBI Taxonomy" id="105296"/>
    <lineage>
        <taxon>Eukaryota</taxon>
        <taxon>Metazoa</taxon>
        <taxon>Chordata</taxon>
        <taxon>Craniata</taxon>
        <taxon>Vertebrata</taxon>
        <taxon>Euteleostomi</taxon>
        <taxon>Mammalia</taxon>
        <taxon>Eutheria</taxon>
        <taxon>Euarchontoglires</taxon>
        <taxon>Glires</taxon>
        <taxon>Rodentia</taxon>
        <taxon>Myomorpha</taxon>
        <taxon>Muroidea</taxon>
        <taxon>Muridae</taxon>
        <taxon>Murinae</taxon>
        <taxon>Apodemus</taxon>
    </lineage>
</organism>
<keyword evidence="3" id="KW-0479">Metal-binding</keyword>
<dbReference type="Gene3D" id="3.30.1120.10">
    <property type="match status" value="1"/>
</dbReference>
<dbReference type="PANTHER" id="PTHR42693">
    <property type="entry name" value="ARYLSULFATASE FAMILY MEMBER"/>
    <property type="match status" value="1"/>
</dbReference>
<dbReference type="Proteomes" id="UP001623349">
    <property type="component" value="Unassembled WGS sequence"/>
</dbReference>
<accession>A0ABQ0FH83</accession>
<dbReference type="EMBL" id="BAAFST010000014">
    <property type="protein sequence ID" value="GAB1298582.1"/>
    <property type="molecule type" value="Genomic_DNA"/>
</dbReference>